<keyword evidence="2" id="KW-0479">Metal-binding</keyword>
<dbReference type="Proteomes" id="UP001163828">
    <property type="component" value="Unassembled WGS sequence"/>
</dbReference>
<evidence type="ECO:0000313" key="5">
    <source>
        <dbReference type="Proteomes" id="UP001163828"/>
    </source>
</evidence>
<dbReference type="InterPro" id="IPR002401">
    <property type="entry name" value="Cyt_P450_E_grp-I"/>
</dbReference>
<evidence type="ECO:0000256" key="2">
    <source>
        <dbReference type="ARBA" id="ARBA00022723"/>
    </source>
</evidence>
<protein>
    <recommendedName>
        <fullName evidence="6">Cytochrome P450</fullName>
    </recommendedName>
</protein>
<accession>A0ABQ8Q3C5</accession>
<comment type="similarity">
    <text evidence="1">Belongs to the cytochrome P450 family.</text>
</comment>
<keyword evidence="5" id="KW-1185">Reference proteome</keyword>
<keyword evidence="3" id="KW-0408">Iron</keyword>
<gene>
    <name evidence="4" type="ORF">F5050DRAFT_1578064</name>
</gene>
<proteinExistence type="inferred from homology"/>
<comment type="caution">
    <text evidence="4">The sequence shown here is derived from an EMBL/GenBank/DDBJ whole genome shotgun (WGS) entry which is preliminary data.</text>
</comment>
<dbReference type="PANTHER" id="PTHR24300:SF375">
    <property type="entry name" value="CYTOCHROME P450 FAMILY"/>
    <property type="match status" value="1"/>
</dbReference>
<evidence type="ECO:0000256" key="1">
    <source>
        <dbReference type="ARBA" id="ARBA00010617"/>
    </source>
</evidence>
<evidence type="ECO:0008006" key="6">
    <source>
        <dbReference type="Google" id="ProtNLM"/>
    </source>
</evidence>
<dbReference type="InterPro" id="IPR036396">
    <property type="entry name" value="Cyt_P450_sf"/>
</dbReference>
<evidence type="ECO:0000256" key="3">
    <source>
        <dbReference type="ARBA" id="ARBA00023004"/>
    </source>
</evidence>
<dbReference type="EMBL" id="MU790781">
    <property type="protein sequence ID" value="KAJ3993234.1"/>
    <property type="molecule type" value="Genomic_DNA"/>
</dbReference>
<dbReference type="PANTHER" id="PTHR24300">
    <property type="entry name" value="CYTOCHROME P450 508A4-RELATED"/>
    <property type="match status" value="1"/>
</dbReference>
<reference evidence="4" key="1">
    <citation type="submission" date="2022-08" db="EMBL/GenBank/DDBJ databases">
        <authorList>
            <consortium name="DOE Joint Genome Institute"/>
            <person name="Min B."/>
            <person name="Riley R."/>
            <person name="Sierra-Patev S."/>
            <person name="Naranjo-Ortiz M."/>
            <person name="Looney B."/>
            <person name="Konkel Z."/>
            <person name="Slot J.C."/>
            <person name="Sakamoto Y."/>
            <person name="Steenwyk J.L."/>
            <person name="Rokas A."/>
            <person name="Carro J."/>
            <person name="Camarero S."/>
            <person name="Ferreira P."/>
            <person name="Molpeceres G."/>
            <person name="Ruiz-Duenas F.J."/>
            <person name="Serrano A."/>
            <person name="Henrissat B."/>
            <person name="Drula E."/>
            <person name="Hughes K.W."/>
            <person name="Mata J.L."/>
            <person name="Ishikawa N.K."/>
            <person name="Vargas-Isla R."/>
            <person name="Ushijima S."/>
            <person name="Smith C.A."/>
            <person name="Ahrendt S."/>
            <person name="Andreopoulos W."/>
            <person name="He G."/>
            <person name="Labutti K."/>
            <person name="Lipzen A."/>
            <person name="Ng V."/>
            <person name="Sandor L."/>
            <person name="Barry K."/>
            <person name="Martinez A.T."/>
            <person name="Xiao Y."/>
            <person name="Gibbons J.G."/>
            <person name="Terashima K."/>
            <person name="Hibbett D.S."/>
            <person name="Grigoriev I.V."/>
        </authorList>
    </citation>
    <scope>NUCLEOTIDE SEQUENCE</scope>
    <source>
        <strain evidence="4">TFB10827</strain>
    </source>
</reference>
<dbReference type="InterPro" id="IPR001128">
    <property type="entry name" value="Cyt_P450"/>
</dbReference>
<feature type="non-terminal residue" evidence="4">
    <location>
        <position position="1"/>
    </location>
</feature>
<dbReference type="InterPro" id="IPR050182">
    <property type="entry name" value="Cytochrome_P450_fam2"/>
</dbReference>
<name>A0ABQ8Q3C5_9AGAR</name>
<dbReference type="PRINTS" id="PR00463">
    <property type="entry name" value="EP450I"/>
</dbReference>
<organism evidence="4 5">
    <name type="scientific">Lentinula boryana</name>
    <dbReference type="NCBI Taxonomy" id="40481"/>
    <lineage>
        <taxon>Eukaryota</taxon>
        <taxon>Fungi</taxon>
        <taxon>Dikarya</taxon>
        <taxon>Basidiomycota</taxon>
        <taxon>Agaricomycotina</taxon>
        <taxon>Agaricomycetes</taxon>
        <taxon>Agaricomycetidae</taxon>
        <taxon>Agaricales</taxon>
        <taxon>Marasmiineae</taxon>
        <taxon>Omphalotaceae</taxon>
        <taxon>Lentinula</taxon>
    </lineage>
</organism>
<sequence length="81" mass="9133">FTPKDIMVIANLAAILSDEVYGPRTDEFRLERFLISDGSLDKSMNVNVAFLYGRRQCTGMAMAREMIWMTVASILRSLNIG</sequence>
<dbReference type="SUPFAM" id="SSF48264">
    <property type="entry name" value="Cytochrome P450"/>
    <property type="match status" value="1"/>
</dbReference>
<dbReference type="Pfam" id="PF00067">
    <property type="entry name" value="p450"/>
    <property type="match status" value="1"/>
</dbReference>
<dbReference type="Gene3D" id="1.10.630.10">
    <property type="entry name" value="Cytochrome P450"/>
    <property type="match status" value="1"/>
</dbReference>
<evidence type="ECO:0000313" key="4">
    <source>
        <dbReference type="EMBL" id="KAJ3993234.1"/>
    </source>
</evidence>